<gene>
    <name evidence="3" type="ORF">VK792_13990</name>
</gene>
<evidence type="ECO:0000313" key="4">
    <source>
        <dbReference type="Proteomes" id="UP001348149"/>
    </source>
</evidence>
<keyword evidence="3" id="KW-0808">Transferase</keyword>
<dbReference type="Proteomes" id="UP001348149">
    <property type="component" value="Unassembled WGS sequence"/>
</dbReference>
<dbReference type="GO" id="GO:0016757">
    <property type="term" value="F:glycosyltransferase activity"/>
    <property type="evidence" value="ECO:0007669"/>
    <property type="project" value="UniProtKB-KW"/>
</dbReference>
<evidence type="ECO:0000313" key="3">
    <source>
        <dbReference type="EMBL" id="MEC3862400.1"/>
    </source>
</evidence>
<accession>A0ABU6HMI5</accession>
<dbReference type="RefSeq" id="WP_326298173.1">
    <property type="nucleotide sequence ID" value="NZ_JAYLLH010000020.1"/>
</dbReference>
<name>A0ABU6HMI5_9RHOB</name>
<keyword evidence="3" id="KW-0328">Glycosyltransferase</keyword>
<dbReference type="InterPro" id="IPR049625">
    <property type="entry name" value="Glyco_transf_61_cat"/>
</dbReference>
<evidence type="ECO:0000259" key="2">
    <source>
        <dbReference type="Pfam" id="PF04577"/>
    </source>
</evidence>
<protein>
    <submittedName>
        <fullName evidence="3">Glycosyltransferase family 61 protein</fullName>
        <ecNumber evidence="3">2.4.-.-</ecNumber>
    </submittedName>
</protein>
<feature type="region of interest" description="Disordered" evidence="1">
    <location>
        <begin position="1"/>
        <end position="31"/>
    </location>
</feature>
<dbReference type="Pfam" id="PF04577">
    <property type="entry name" value="Glyco_transf_61"/>
    <property type="match status" value="1"/>
</dbReference>
<comment type="caution">
    <text evidence="3">The sequence shown here is derived from an EMBL/GenBank/DDBJ whole genome shotgun (WGS) entry which is preliminary data.</text>
</comment>
<proteinExistence type="predicted"/>
<evidence type="ECO:0000256" key="1">
    <source>
        <dbReference type="SAM" id="MobiDB-lite"/>
    </source>
</evidence>
<keyword evidence="4" id="KW-1185">Reference proteome</keyword>
<dbReference type="EMBL" id="JAYLLH010000020">
    <property type="protein sequence ID" value="MEC3862400.1"/>
    <property type="molecule type" value="Genomic_DNA"/>
</dbReference>
<dbReference type="EC" id="2.4.-.-" evidence="3"/>
<organism evidence="3 4">
    <name type="scientific">Mesobacterium hydrothermale</name>
    <dbReference type="NCBI Taxonomy" id="3111907"/>
    <lineage>
        <taxon>Bacteria</taxon>
        <taxon>Pseudomonadati</taxon>
        <taxon>Pseudomonadota</taxon>
        <taxon>Alphaproteobacteria</taxon>
        <taxon>Rhodobacterales</taxon>
        <taxon>Roseobacteraceae</taxon>
        <taxon>Mesobacterium</taxon>
    </lineage>
</organism>
<reference evidence="3 4" key="1">
    <citation type="submission" date="2024-01" db="EMBL/GenBank/DDBJ databases">
        <title>Mesobacterium rodlantinim sp. nov., isolated from shallow sea hydrothermal systems off Kueishantao Island.</title>
        <authorList>
            <person name="Su Z."/>
            <person name="Tang K."/>
        </authorList>
    </citation>
    <scope>NUCLEOTIDE SEQUENCE [LARGE SCALE GENOMIC DNA]</scope>
    <source>
        <strain evidence="3 4">TK19101</strain>
    </source>
</reference>
<sequence length="387" mass="42600">MTQHAKHDAAQARGAPVPEAELTRPPRPHGGWSISLSPLDKAQILPAPAKPPLTFPTGVLTAAGAPVPQAAVWRNRRCITLPPKPAQNLTPLEGTWLWGGLLYAHFGHFMCESTTRLWALDHLDTPVDGVLFVSKFAPEDGLASYHRDFLRLMGCDLPVHIVDRPVSVERLIVPGQGFGLGEMAAGTAPFRAAIQSRFATGVAPRGDEKLYISRSAIGPRRGGLLFETVLEDHLRTQGYTIFHPQKHPLEEQIARYKAARHILAAEGSALHLLAMVARRDQRIGMILRRRSGATDTISLHLRSFAGQAPDQIEAISRTWMPAEGGRKHMSVAELDFPVLQRQLRGLGYIADGPDWPAIPDATARQEVHSARFRRMMNYQPTAYQSAP</sequence>
<feature type="domain" description="Glycosyltransferase 61 catalytic" evidence="2">
    <location>
        <begin position="106"/>
        <end position="275"/>
    </location>
</feature>
<feature type="compositionally biased region" description="Basic and acidic residues" evidence="1">
    <location>
        <begin position="1"/>
        <end position="10"/>
    </location>
</feature>